<evidence type="ECO:0000256" key="6">
    <source>
        <dbReference type="ARBA" id="ARBA00023242"/>
    </source>
</evidence>
<evidence type="ECO:0000256" key="2">
    <source>
        <dbReference type="ARBA" id="ARBA00004496"/>
    </source>
</evidence>
<dbReference type="InterPro" id="IPR053278">
    <property type="entry name" value="Pre-60S_factor_ECM1"/>
</dbReference>
<dbReference type="Pfam" id="PF09135">
    <property type="entry name" value="Alb1"/>
    <property type="match status" value="1"/>
</dbReference>
<proteinExistence type="predicted"/>
<comment type="caution">
    <text evidence="8">The sequence shown here is derived from an EMBL/GenBank/DDBJ whole genome shotgun (WGS) entry which is preliminary data.</text>
</comment>
<comment type="subcellular location">
    <subcellularLocation>
        <location evidence="2">Cytoplasm</location>
    </subcellularLocation>
    <subcellularLocation>
        <location evidence="1">Nucleus</location>
    </subcellularLocation>
</comment>
<feature type="compositionally biased region" description="Basic and acidic residues" evidence="7">
    <location>
        <begin position="112"/>
        <end position="129"/>
    </location>
</feature>
<name>A0A4U0TJI2_9PEZI</name>
<dbReference type="GO" id="GO:0005737">
    <property type="term" value="C:cytoplasm"/>
    <property type="evidence" value="ECO:0007669"/>
    <property type="project" value="UniProtKB-SubCell"/>
</dbReference>
<dbReference type="GO" id="GO:0030687">
    <property type="term" value="C:preribosome, large subunit precursor"/>
    <property type="evidence" value="ECO:0007669"/>
    <property type="project" value="TreeGrafter"/>
</dbReference>
<feature type="region of interest" description="Disordered" evidence="7">
    <location>
        <begin position="150"/>
        <end position="178"/>
    </location>
</feature>
<dbReference type="GO" id="GO:0000055">
    <property type="term" value="P:ribosomal large subunit export from nucleus"/>
    <property type="evidence" value="ECO:0007669"/>
    <property type="project" value="TreeGrafter"/>
</dbReference>
<keyword evidence="3" id="KW-0813">Transport</keyword>
<keyword evidence="6" id="KW-0539">Nucleus</keyword>
<gene>
    <name evidence="8" type="ORF">B0A50_08603</name>
</gene>
<dbReference type="OrthoDB" id="5304887at2759"/>
<dbReference type="PANTHER" id="PTHR28280:SF1">
    <property type="entry name" value="SHUTTLING PRE-60S FACTOR ECM1"/>
    <property type="match status" value="1"/>
</dbReference>
<organism evidence="8 9">
    <name type="scientific">Salinomyces thailandicus</name>
    <dbReference type="NCBI Taxonomy" id="706561"/>
    <lineage>
        <taxon>Eukaryota</taxon>
        <taxon>Fungi</taxon>
        <taxon>Dikarya</taxon>
        <taxon>Ascomycota</taxon>
        <taxon>Pezizomycotina</taxon>
        <taxon>Dothideomycetes</taxon>
        <taxon>Dothideomycetidae</taxon>
        <taxon>Mycosphaerellales</taxon>
        <taxon>Teratosphaeriaceae</taxon>
        <taxon>Salinomyces</taxon>
    </lineage>
</organism>
<dbReference type="GO" id="GO:0005730">
    <property type="term" value="C:nucleolus"/>
    <property type="evidence" value="ECO:0007669"/>
    <property type="project" value="TreeGrafter"/>
</dbReference>
<keyword evidence="4" id="KW-0963">Cytoplasm</keyword>
<feature type="compositionally biased region" description="Basic residues" evidence="7">
    <location>
        <begin position="53"/>
        <end position="69"/>
    </location>
</feature>
<dbReference type="InterPro" id="IPR022784">
    <property type="entry name" value="Ribosome_bgen_Alb1"/>
</dbReference>
<evidence type="ECO:0000256" key="1">
    <source>
        <dbReference type="ARBA" id="ARBA00004123"/>
    </source>
</evidence>
<feature type="region of interest" description="Disordered" evidence="7">
    <location>
        <begin position="112"/>
        <end position="138"/>
    </location>
</feature>
<evidence type="ECO:0000256" key="4">
    <source>
        <dbReference type="ARBA" id="ARBA00022490"/>
    </source>
</evidence>
<feature type="region of interest" description="Disordered" evidence="7">
    <location>
        <begin position="1"/>
        <end position="78"/>
    </location>
</feature>
<sequence length="178" mass="19589">MAKIAKVKKREVSVHSRAARRGESPPPKDLLAKSGASETDYQPWLHNAQNAGIKKKKTKPASRQQKVRQQKALEKADAIVDKHERKVADSKSRAKRVFDRRQDWEELNEGLDAARAKKTDPAGKEHASKTAEGMEDVQAQVPDVIQPVPEPIAEDSAPEQGGENTVAGAAEEEIDEIT</sequence>
<dbReference type="EMBL" id="NAJL01000094">
    <property type="protein sequence ID" value="TKA21906.1"/>
    <property type="molecule type" value="Genomic_DNA"/>
</dbReference>
<dbReference type="PANTHER" id="PTHR28280">
    <property type="entry name" value="SHUTTLING PRE-60S FACTOR ECM1"/>
    <property type="match status" value="1"/>
</dbReference>
<accession>A0A4U0TJI2</accession>
<evidence type="ECO:0000256" key="5">
    <source>
        <dbReference type="ARBA" id="ARBA00022517"/>
    </source>
</evidence>
<protein>
    <submittedName>
        <fullName evidence="8">Uncharacterized protein</fullName>
    </submittedName>
</protein>
<evidence type="ECO:0000256" key="7">
    <source>
        <dbReference type="SAM" id="MobiDB-lite"/>
    </source>
</evidence>
<reference evidence="8 9" key="1">
    <citation type="submission" date="2017-03" db="EMBL/GenBank/DDBJ databases">
        <title>Genomes of endolithic fungi from Antarctica.</title>
        <authorList>
            <person name="Coleine C."/>
            <person name="Masonjones S."/>
            <person name="Stajich J.E."/>
        </authorList>
    </citation>
    <scope>NUCLEOTIDE SEQUENCE [LARGE SCALE GENOMIC DNA]</scope>
    <source>
        <strain evidence="8 9">CCFEE 6315</strain>
    </source>
</reference>
<keyword evidence="9" id="KW-1185">Reference proteome</keyword>
<dbReference type="AlphaFoldDB" id="A0A4U0TJI2"/>
<evidence type="ECO:0000256" key="3">
    <source>
        <dbReference type="ARBA" id="ARBA00022448"/>
    </source>
</evidence>
<evidence type="ECO:0000313" key="9">
    <source>
        <dbReference type="Proteomes" id="UP000308549"/>
    </source>
</evidence>
<dbReference type="Proteomes" id="UP000308549">
    <property type="component" value="Unassembled WGS sequence"/>
</dbReference>
<evidence type="ECO:0000313" key="8">
    <source>
        <dbReference type="EMBL" id="TKA21906.1"/>
    </source>
</evidence>
<keyword evidence="5" id="KW-0690">Ribosome biogenesis</keyword>